<accession>A0A3N2B9M5</accession>
<feature type="region of interest" description="Disordered" evidence="1">
    <location>
        <begin position="1"/>
        <end position="20"/>
    </location>
</feature>
<protein>
    <submittedName>
        <fullName evidence="3">Thiosulfate dehydrogenase [quinone] large subunit</fullName>
    </submittedName>
</protein>
<reference evidence="3 4" key="1">
    <citation type="submission" date="2018-11" db="EMBL/GenBank/DDBJ databases">
        <title>Sequencing the genomes of 1000 actinobacteria strains.</title>
        <authorList>
            <person name="Klenk H.-P."/>
        </authorList>
    </citation>
    <scope>NUCLEOTIDE SEQUENCE [LARGE SCALE GENOMIC DNA]</scope>
    <source>
        <strain evidence="3 4">DSM 11294</strain>
    </source>
</reference>
<keyword evidence="4" id="KW-1185">Reference proteome</keyword>
<dbReference type="OrthoDB" id="3253635at2"/>
<comment type="caution">
    <text evidence="3">The sequence shown here is derived from an EMBL/GenBank/DDBJ whole genome shotgun (WGS) entry which is preliminary data.</text>
</comment>
<keyword evidence="2" id="KW-0812">Transmembrane</keyword>
<sequence>MTTTKASLPPVSSSHDRPRTVAQRDAGGYAIAVVRIMLGWYFLWAFIDKTFGFGFATPAENAWIRGGSPTTGYLSNVEGPFGGLFNSMAGITVFDWLFQLGLLGIGVTMLLGIGVRVGAAAGAAMLFFMYLAALPIATNPIFDDHLMLAGVMVIMGLTAAGGVLGFGKRWAELDLVKKQRWLI</sequence>
<feature type="transmembrane region" description="Helical" evidence="2">
    <location>
        <begin position="148"/>
        <end position="167"/>
    </location>
</feature>
<name>A0A3N2B9M5_9MICO</name>
<evidence type="ECO:0000256" key="2">
    <source>
        <dbReference type="SAM" id="Phobius"/>
    </source>
</evidence>
<dbReference type="Proteomes" id="UP000280668">
    <property type="component" value="Unassembled WGS sequence"/>
</dbReference>
<keyword evidence="2" id="KW-1133">Transmembrane helix</keyword>
<feature type="transmembrane region" description="Helical" evidence="2">
    <location>
        <begin position="96"/>
        <end position="115"/>
    </location>
</feature>
<dbReference type="RefSeq" id="WP_123302608.1">
    <property type="nucleotide sequence ID" value="NZ_RKHK01000001.1"/>
</dbReference>
<evidence type="ECO:0000313" key="4">
    <source>
        <dbReference type="Proteomes" id="UP000280668"/>
    </source>
</evidence>
<dbReference type="EMBL" id="RKHK01000001">
    <property type="protein sequence ID" value="ROR71966.1"/>
    <property type="molecule type" value="Genomic_DNA"/>
</dbReference>
<dbReference type="AlphaFoldDB" id="A0A3N2B9M5"/>
<feature type="transmembrane region" description="Helical" evidence="2">
    <location>
        <begin position="26"/>
        <end position="47"/>
    </location>
</feature>
<feature type="compositionally biased region" description="Polar residues" evidence="1">
    <location>
        <begin position="1"/>
        <end position="13"/>
    </location>
</feature>
<evidence type="ECO:0000313" key="3">
    <source>
        <dbReference type="EMBL" id="ROR71966.1"/>
    </source>
</evidence>
<feature type="transmembrane region" description="Helical" evidence="2">
    <location>
        <begin position="122"/>
        <end position="142"/>
    </location>
</feature>
<proteinExistence type="predicted"/>
<evidence type="ECO:0000256" key="1">
    <source>
        <dbReference type="SAM" id="MobiDB-lite"/>
    </source>
</evidence>
<gene>
    <name evidence="3" type="ORF">EDD31_0305</name>
</gene>
<keyword evidence="2" id="KW-0472">Membrane</keyword>
<organism evidence="3 4">
    <name type="scientific">Bogoriella caseilytica</name>
    <dbReference type="NCBI Taxonomy" id="56055"/>
    <lineage>
        <taxon>Bacteria</taxon>
        <taxon>Bacillati</taxon>
        <taxon>Actinomycetota</taxon>
        <taxon>Actinomycetes</taxon>
        <taxon>Micrococcales</taxon>
        <taxon>Bogoriellaceae</taxon>
        <taxon>Bogoriella</taxon>
    </lineage>
</organism>